<evidence type="ECO:0000256" key="1">
    <source>
        <dbReference type="SAM" id="MobiDB-lite"/>
    </source>
</evidence>
<gene>
    <name evidence="2" type="ORF">FA10DRAFT_263046</name>
</gene>
<accession>A0A316YC05</accession>
<name>A0A316YC05_9BASI</name>
<feature type="region of interest" description="Disordered" evidence="1">
    <location>
        <begin position="1"/>
        <end position="34"/>
    </location>
</feature>
<sequence length="463" mass="52497">MAEQHDGTRVPSDNFRDPDRELATIDDGDTFSKSQDAESAIDKFLNAYRHPLDRELREQPKLTHPVVVPQRRPGHKERGFVKAYAPALQEHDISQEAFFDFIKLVNQAVQQNKWLVAIQLAAVGTSFVPSNIALGVSVAVQFIAGAIAEAEAKWRCVRAYLQIYESYCADSQHNPRTNSFLDRINREYFRPRGLYCLLMSYDPIAMEQKESVEEVDAISRSMLPESSSESRSKLMDRAKRNLRNPVAATTEGEGNLPSKAAALVYRDEQKSASPNGSDIKKVFRLNNYLDRRAQARYAKESKGDVLSNPHVRSFKNRYLDPNSSASNGGLLGFLSGGLLTPNIERSMQAIQTQYAIQEQAIQDQQRLMTDALQQQAHSMGLSVEQEQAFLRQYQDAYDSQLRQMQEQVKMLKNGQLQRRIVRNILYLMIVNMPSETEMAAARVQVNKKRPGPTDSFQFESLEV</sequence>
<keyword evidence="3" id="KW-1185">Reference proteome</keyword>
<protein>
    <submittedName>
        <fullName evidence="2">Uncharacterized protein</fullName>
    </submittedName>
</protein>
<feature type="compositionally biased region" description="Basic and acidic residues" evidence="1">
    <location>
        <begin position="1"/>
        <end position="23"/>
    </location>
</feature>
<dbReference type="STRING" id="215250.A0A316YC05"/>
<dbReference type="OrthoDB" id="3068835at2759"/>
<evidence type="ECO:0000313" key="2">
    <source>
        <dbReference type="EMBL" id="PWN86779.1"/>
    </source>
</evidence>
<dbReference type="PANTHER" id="PTHR38887">
    <property type="entry name" value="CHROMOSOME 21, WHOLE GENOME SHOTGUN SEQUENCE"/>
    <property type="match status" value="1"/>
</dbReference>
<dbReference type="GeneID" id="37042087"/>
<dbReference type="RefSeq" id="XP_025373977.1">
    <property type="nucleotide sequence ID" value="XM_025520171.1"/>
</dbReference>
<evidence type="ECO:0000313" key="3">
    <source>
        <dbReference type="Proteomes" id="UP000245768"/>
    </source>
</evidence>
<dbReference type="InParanoid" id="A0A316YC05"/>
<dbReference type="EMBL" id="KZ819642">
    <property type="protein sequence ID" value="PWN86779.1"/>
    <property type="molecule type" value="Genomic_DNA"/>
</dbReference>
<dbReference type="PANTHER" id="PTHR38887:SF1">
    <property type="entry name" value="RAS MODIFICATION PROTEIN ERF4"/>
    <property type="match status" value="1"/>
</dbReference>
<proteinExistence type="predicted"/>
<dbReference type="InterPro" id="IPR053221">
    <property type="entry name" value="Burnettramic_acid_biosynth"/>
</dbReference>
<dbReference type="Proteomes" id="UP000245768">
    <property type="component" value="Unassembled WGS sequence"/>
</dbReference>
<organism evidence="2 3">
    <name type="scientific">Acaromyces ingoldii</name>
    <dbReference type="NCBI Taxonomy" id="215250"/>
    <lineage>
        <taxon>Eukaryota</taxon>
        <taxon>Fungi</taxon>
        <taxon>Dikarya</taxon>
        <taxon>Basidiomycota</taxon>
        <taxon>Ustilaginomycotina</taxon>
        <taxon>Exobasidiomycetes</taxon>
        <taxon>Exobasidiales</taxon>
        <taxon>Cryptobasidiaceae</taxon>
        <taxon>Acaromyces</taxon>
    </lineage>
</organism>
<reference evidence="2 3" key="1">
    <citation type="journal article" date="2018" name="Mol. Biol. Evol.">
        <title>Broad Genomic Sampling Reveals a Smut Pathogenic Ancestry of the Fungal Clade Ustilaginomycotina.</title>
        <authorList>
            <person name="Kijpornyongpan T."/>
            <person name="Mondo S.J."/>
            <person name="Barry K."/>
            <person name="Sandor L."/>
            <person name="Lee J."/>
            <person name="Lipzen A."/>
            <person name="Pangilinan J."/>
            <person name="LaButti K."/>
            <person name="Hainaut M."/>
            <person name="Henrissat B."/>
            <person name="Grigoriev I.V."/>
            <person name="Spatafora J.W."/>
            <person name="Aime M.C."/>
        </authorList>
    </citation>
    <scope>NUCLEOTIDE SEQUENCE [LARGE SCALE GENOMIC DNA]</scope>
    <source>
        <strain evidence="2 3">MCA 4198</strain>
    </source>
</reference>
<dbReference type="AlphaFoldDB" id="A0A316YC05"/>